<accession>A0AAE0N4H7</accession>
<comment type="similarity">
    <text evidence="2">Belongs to the FAD-binding monooxygenase family.</text>
</comment>
<keyword evidence="5" id="KW-0521">NADP</keyword>
<dbReference type="PANTHER" id="PTHR43098:SF2">
    <property type="entry name" value="FAD-BINDING MONOOXYGENASE AUSB-RELATED"/>
    <property type="match status" value="1"/>
</dbReference>
<proteinExistence type="inferred from homology"/>
<evidence type="ECO:0000313" key="8">
    <source>
        <dbReference type="Proteomes" id="UP001285441"/>
    </source>
</evidence>
<dbReference type="Proteomes" id="UP001285441">
    <property type="component" value="Unassembled WGS sequence"/>
</dbReference>
<dbReference type="InterPro" id="IPR050775">
    <property type="entry name" value="FAD-binding_Monooxygenases"/>
</dbReference>
<comment type="cofactor">
    <cofactor evidence="1">
        <name>FAD</name>
        <dbReference type="ChEBI" id="CHEBI:57692"/>
    </cofactor>
</comment>
<dbReference type="Gene3D" id="3.50.50.60">
    <property type="entry name" value="FAD/NAD(P)-binding domain"/>
    <property type="match status" value="3"/>
</dbReference>
<reference evidence="7" key="1">
    <citation type="journal article" date="2023" name="Mol. Phylogenet. Evol.">
        <title>Genome-scale phylogeny and comparative genomics of the fungal order Sordariales.</title>
        <authorList>
            <person name="Hensen N."/>
            <person name="Bonometti L."/>
            <person name="Westerberg I."/>
            <person name="Brannstrom I.O."/>
            <person name="Guillou S."/>
            <person name="Cros-Aarteil S."/>
            <person name="Calhoun S."/>
            <person name="Haridas S."/>
            <person name="Kuo A."/>
            <person name="Mondo S."/>
            <person name="Pangilinan J."/>
            <person name="Riley R."/>
            <person name="LaButti K."/>
            <person name="Andreopoulos B."/>
            <person name="Lipzen A."/>
            <person name="Chen C."/>
            <person name="Yan M."/>
            <person name="Daum C."/>
            <person name="Ng V."/>
            <person name="Clum A."/>
            <person name="Steindorff A."/>
            <person name="Ohm R.A."/>
            <person name="Martin F."/>
            <person name="Silar P."/>
            <person name="Natvig D.O."/>
            <person name="Lalanne C."/>
            <person name="Gautier V."/>
            <person name="Ament-Velasquez S.L."/>
            <person name="Kruys A."/>
            <person name="Hutchinson M.I."/>
            <person name="Powell A.J."/>
            <person name="Barry K."/>
            <person name="Miller A.N."/>
            <person name="Grigoriev I.V."/>
            <person name="Debuchy R."/>
            <person name="Gladieux P."/>
            <person name="Hiltunen Thoren M."/>
            <person name="Johannesson H."/>
        </authorList>
    </citation>
    <scope>NUCLEOTIDE SEQUENCE</scope>
    <source>
        <strain evidence="7">CBS 232.78</strain>
    </source>
</reference>
<gene>
    <name evidence="7" type="ORF">B0H63DRAFT_487044</name>
</gene>
<evidence type="ECO:0000256" key="6">
    <source>
        <dbReference type="ARBA" id="ARBA00023002"/>
    </source>
</evidence>
<evidence type="ECO:0000256" key="4">
    <source>
        <dbReference type="ARBA" id="ARBA00022827"/>
    </source>
</evidence>
<evidence type="ECO:0000256" key="3">
    <source>
        <dbReference type="ARBA" id="ARBA00022630"/>
    </source>
</evidence>
<dbReference type="SUPFAM" id="SSF51905">
    <property type="entry name" value="FAD/NAD(P)-binding domain"/>
    <property type="match status" value="2"/>
</dbReference>
<evidence type="ECO:0000256" key="5">
    <source>
        <dbReference type="ARBA" id="ARBA00022857"/>
    </source>
</evidence>
<organism evidence="7 8">
    <name type="scientific">Podospora didyma</name>
    <dbReference type="NCBI Taxonomy" id="330526"/>
    <lineage>
        <taxon>Eukaryota</taxon>
        <taxon>Fungi</taxon>
        <taxon>Dikarya</taxon>
        <taxon>Ascomycota</taxon>
        <taxon>Pezizomycotina</taxon>
        <taxon>Sordariomycetes</taxon>
        <taxon>Sordariomycetidae</taxon>
        <taxon>Sordariales</taxon>
        <taxon>Podosporaceae</taxon>
        <taxon>Podospora</taxon>
    </lineage>
</organism>
<name>A0AAE0N4H7_9PEZI</name>
<comment type="caution">
    <text evidence="7">The sequence shown here is derived from an EMBL/GenBank/DDBJ whole genome shotgun (WGS) entry which is preliminary data.</text>
</comment>
<dbReference type="GO" id="GO:0016491">
    <property type="term" value="F:oxidoreductase activity"/>
    <property type="evidence" value="ECO:0007669"/>
    <property type="project" value="UniProtKB-KW"/>
</dbReference>
<dbReference type="InterPro" id="IPR036188">
    <property type="entry name" value="FAD/NAD-bd_sf"/>
</dbReference>
<keyword evidence="6" id="KW-0560">Oxidoreductase</keyword>
<reference evidence="7" key="2">
    <citation type="submission" date="2023-06" db="EMBL/GenBank/DDBJ databases">
        <authorList>
            <consortium name="Lawrence Berkeley National Laboratory"/>
            <person name="Haridas S."/>
            <person name="Hensen N."/>
            <person name="Bonometti L."/>
            <person name="Westerberg I."/>
            <person name="Brannstrom I.O."/>
            <person name="Guillou S."/>
            <person name="Cros-Aarteil S."/>
            <person name="Calhoun S."/>
            <person name="Kuo A."/>
            <person name="Mondo S."/>
            <person name="Pangilinan J."/>
            <person name="Riley R."/>
            <person name="LaButti K."/>
            <person name="Andreopoulos B."/>
            <person name="Lipzen A."/>
            <person name="Chen C."/>
            <person name="Yanf M."/>
            <person name="Daum C."/>
            <person name="Ng V."/>
            <person name="Clum A."/>
            <person name="Steindorff A."/>
            <person name="Ohm R."/>
            <person name="Martin F."/>
            <person name="Silar P."/>
            <person name="Natvig D."/>
            <person name="Lalanne C."/>
            <person name="Gautier V."/>
            <person name="Ament-velasquez S.L."/>
            <person name="Kruys A."/>
            <person name="Hutchinson M.I."/>
            <person name="Powell A.J."/>
            <person name="Barry K."/>
            <person name="Miller A.N."/>
            <person name="Grigoriev I.V."/>
            <person name="Debuchy R."/>
            <person name="Gladieux P."/>
            <person name="Thoren M.H."/>
            <person name="Johannesson H."/>
        </authorList>
    </citation>
    <scope>NUCLEOTIDE SEQUENCE</scope>
    <source>
        <strain evidence="7">CBS 232.78</strain>
    </source>
</reference>
<sequence length="655" mass="71175">MATGTSGQLNEDAAKFLAVQQKYTEEAAKRFRPDGTAQFVNLRDASAGKFRALSEDPWVDHAALNAKEPVKDGSKYKFVILGAGYGALLYAVRLIQAGLTDGGPNDILFVDTAGGFGGTWYWNRYPGLHCDIESYTYMPLLEETGYVPKTKYSPGPALREHANRIAAQWNLADKALFRASVKSASWDEATRAWNLQVKESRGPGEGGRDLQIQAQYFLLAGGILSVPQVPKMPDLELFSGPIFHTARWDFSVSGGSPDDLTLTGLEGKRVGIIGTGATAIQVIPHLAKWAKEVYVFQRTPSHVHWRGQKDTDPEEWRNKIAHKKGWQHHRMQNLNMFLTNGAEDGTENLVNDAWSRLASYAAIIGSPKGGIIEPTPEKIGAHVGSMYQLDAQYTAKVRARVDEIVKNPATAAKLKAWYPTWCKRPTFSDEYLEAFNLPHVHLVDTDGKGIDAATQNGLVVANTTYPLDILVLSTGFRTPAYKSGSPASRADIAVYGRGGKSLDDKWLGQGAATLHGICTNGFPNLFFTGVAQTGQAANFVYTLDAGGQHIAHIIAAAEKKAGPGAVVEVTSEAEEAWSGQIMQRAAYFASVVGCTPGYITAEGEATKTTQDPLAMMKQARSSTWSEGMESFIKVLEAYRAEGDLKGLEITPLLAN</sequence>
<dbReference type="PANTHER" id="PTHR43098">
    <property type="entry name" value="L-ORNITHINE N(5)-MONOOXYGENASE-RELATED"/>
    <property type="match status" value="1"/>
</dbReference>
<protein>
    <submittedName>
        <fullName evidence="7">Pyridine nucleotide-disulfide oxidoreductase-like protein</fullName>
    </submittedName>
</protein>
<keyword evidence="3" id="KW-0285">Flavoprotein</keyword>
<keyword evidence="8" id="KW-1185">Reference proteome</keyword>
<dbReference type="EMBL" id="JAULSW010000009">
    <property type="protein sequence ID" value="KAK3370467.1"/>
    <property type="molecule type" value="Genomic_DNA"/>
</dbReference>
<evidence type="ECO:0000256" key="1">
    <source>
        <dbReference type="ARBA" id="ARBA00001974"/>
    </source>
</evidence>
<evidence type="ECO:0000313" key="7">
    <source>
        <dbReference type="EMBL" id="KAK3370467.1"/>
    </source>
</evidence>
<dbReference type="AlphaFoldDB" id="A0AAE0N4H7"/>
<keyword evidence="4" id="KW-0274">FAD</keyword>
<evidence type="ECO:0000256" key="2">
    <source>
        <dbReference type="ARBA" id="ARBA00010139"/>
    </source>
</evidence>